<protein>
    <submittedName>
        <fullName evidence="1">Uncharacterized protein</fullName>
    </submittedName>
</protein>
<dbReference type="RefSeq" id="WP_220641398.1">
    <property type="nucleotide sequence ID" value="NZ_CP080429.1"/>
</dbReference>
<proteinExistence type="predicted"/>
<sequence length="185" mass="21177">MKKINLILFLMLVLAGCKGETPIDDLPLVKYEIQVSKIAVGMNAIVRKDDIFQIFYTEDGSLNFSGEKTLRVNVKGSKEPQDIVFELPERIKLTNIRIDTGENKAQGEIIIKRFWVNNFDKQFEVKGNSFFSYFTLGPDMKVSMENSSITTIVKDDTVYDPMLYPDPKLTAELKKLLKQEQVDEL</sequence>
<evidence type="ECO:0000313" key="2">
    <source>
        <dbReference type="Proteomes" id="UP000825381"/>
    </source>
</evidence>
<reference evidence="1 2" key="1">
    <citation type="submission" date="2021-07" db="EMBL/GenBank/DDBJ databases">
        <title>Flavobacterium WSW3-B6 sp.nov, isolated from seaweed.</title>
        <authorList>
            <person name="Muhammad N."/>
            <person name="Ho H."/>
            <person name="Lee Y.-J."/>
            <person name="Nguyen T."/>
            <person name="Ho J."/>
            <person name="Kim S.-G."/>
        </authorList>
    </citation>
    <scope>NUCLEOTIDE SEQUENCE [LARGE SCALE GENOMIC DNA]</scope>
    <source>
        <strain evidence="1 2">WSW3-B6</strain>
    </source>
</reference>
<dbReference type="Proteomes" id="UP000825381">
    <property type="component" value="Chromosome"/>
</dbReference>
<accession>A0ABX8V971</accession>
<organism evidence="1 2">
    <name type="scientific">Flavobacterium litorale</name>
    <dbReference type="NCBI Taxonomy" id="2856519"/>
    <lineage>
        <taxon>Bacteria</taxon>
        <taxon>Pseudomonadati</taxon>
        <taxon>Bacteroidota</taxon>
        <taxon>Flavobacteriia</taxon>
        <taxon>Flavobacteriales</taxon>
        <taxon>Flavobacteriaceae</taxon>
        <taxon>Flavobacterium</taxon>
    </lineage>
</organism>
<evidence type="ECO:0000313" key="1">
    <source>
        <dbReference type="EMBL" id="QYJ69062.1"/>
    </source>
</evidence>
<dbReference type="PROSITE" id="PS51257">
    <property type="entry name" value="PROKAR_LIPOPROTEIN"/>
    <property type="match status" value="1"/>
</dbReference>
<keyword evidence="2" id="KW-1185">Reference proteome</keyword>
<gene>
    <name evidence="1" type="ORF">K1I41_04015</name>
</gene>
<name>A0ABX8V971_9FLAO</name>
<dbReference type="EMBL" id="CP080429">
    <property type="protein sequence ID" value="QYJ69062.1"/>
    <property type="molecule type" value="Genomic_DNA"/>
</dbReference>